<comment type="caution">
    <text evidence="2">The sequence shown here is derived from an EMBL/GenBank/DDBJ whole genome shotgun (WGS) entry which is preliminary data.</text>
</comment>
<accession>A0ABQ2EK55</accession>
<dbReference type="Proteomes" id="UP000647587">
    <property type="component" value="Unassembled WGS sequence"/>
</dbReference>
<evidence type="ECO:0000313" key="2">
    <source>
        <dbReference type="EMBL" id="GGK11532.1"/>
    </source>
</evidence>
<feature type="transmembrane region" description="Helical" evidence="1">
    <location>
        <begin position="25"/>
        <end position="45"/>
    </location>
</feature>
<reference evidence="3" key="1">
    <citation type="journal article" date="2019" name="Int. J. Syst. Evol. Microbiol.">
        <title>The Global Catalogue of Microorganisms (GCM) 10K type strain sequencing project: providing services to taxonomists for standard genome sequencing and annotation.</title>
        <authorList>
            <consortium name="The Broad Institute Genomics Platform"/>
            <consortium name="The Broad Institute Genome Sequencing Center for Infectious Disease"/>
            <person name="Wu L."/>
            <person name="Ma J."/>
        </authorList>
    </citation>
    <scope>NUCLEOTIDE SEQUENCE [LARGE SCALE GENOMIC DNA]</scope>
    <source>
        <strain evidence="3">JCM 30331</strain>
    </source>
</reference>
<keyword evidence="3" id="KW-1185">Reference proteome</keyword>
<keyword evidence="1" id="KW-0472">Membrane</keyword>
<feature type="transmembrane region" description="Helical" evidence="1">
    <location>
        <begin position="79"/>
        <end position="100"/>
    </location>
</feature>
<keyword evidence="1" id="KW-1133">Transmembrane helix</keyword>
<keyword evidence="1" id="KW-0812">Transmembrane</keyword>
<name>A0ABQ2EK55_9DEIO</name>
<sequence length="102" mass="11195">MIHLAHLRLLGKAAQVWEYDEYMTLPWWITTPLVTSWLAVGLMILGPRTEVLVLPVLAGGIIAAAIGGAKYYSREGARIVVVICMLIALAFLALTAQTTFRI</sequence>
<protein>
    <submittedName>
        <fullName evidence="2">Uncharacterized protein</fullName>
    </submittedName>
</protein>
<proteinExistence type="predicted"/>
<evidence type="ECO:0000313" key="3">
    <source>
        <dbReference type="Proteomes" id="UP000647587"/>
    </source>
</evidence>
<gene>
    <name evidence="2" type="ORF">GCM10008955_00960</name>
</gene>
<dbReference type="EMBL" id="BMPP01000001">
    <property type="protein sequence ID" value="GGK11532.1"/>
    <property type="molecule type" value="Genomic_DNA"/>
</dbReference>
<organism evidence="2 3">
    <name type="scientific">Deinococcus malanensis</name>
    <dbReference type="NCBI Taxonomy" id="1706855"/>
    <lineage>
        <taxon>Bacteria</taxon>
        <taxon>Thermotogati</taxon>
        <taxon>Deinococcota</taxon>
        <taxon>Deinococci</taxon>
        <taxon>Deinococcales</taxon>
        <taxon>Deinococcaceae</taxon>
        <taxon>Deinococcus</taxon>
    </lineage>
</organism>
<evidence type="ECO:0000256" key="1">
    <source>
        <dbReference type="SAM" id="Phobius"/>
    </source>
</evidence>
<feature type="transmembrane region" description="Helical" evidence="1">
    <location>
        <begin position="52"/>
        <end position="73"/>
    </location>
</feature>